<reference evidence="4" key="2">
    <citation type="submission" date="2020-09" db="EMBL/GenBank/DDBJ databases">
        <authorList>
            <person name="Sun Q."/>
            <person name="Kim S."/>
        </authorList>
    </citation>
    <scope>NUCLEOTIDE SEQUENCE</scope>
    <source>
        <strain evidence="4">KCTC 12719</strain>
    </source>
</reference>
<dbReference type="PANTHER" id="PTHR43214">
    <property type="entry name" value="TWO-COMPONENT RESPONSE REGULATOR"/>
    <property type="match status" value="1"/>
</dbReference>
<protein>
    <submittedName>
        <fullName evidence="4">DNA-binding response regulator</fullName>
    </submittedName>
</protein>
<dbReference type="SUPFAM" id="SSF52172">
    <property type="entry name" value="CheY-like"/>
    <property type="match status" value="1"/>
</dbReference>
<keyword evidence="1 4" id="KW-0238">DNA-binding</keyword>
<dbReference type="InterPro" id="IPR011006">
    <property type="entry name" value="CheY-like_superfamily"/>
</dbReference>
<feature type="modified residue" description="4-aspartylphosphate" evidence="2">
    <location>
        <position position="61"/>
    </location>
</feature>
<dbReference type="RefSeq" id="WP_189602578.1">
    <property type="nucleotide sequence ID" value="NZ_BMXB01000001.1"/>
</dbReference>
<keyword evidence="5" id="KW-1185">Reference proteome</keyword>
<dbReference type="CDD" id="cd17535">
    <property type="entry name" value="REC_NarL-like"/>
    <property type="match status" value="1"/>
</dbReference>
<dbReference type="AlphaFoldDB" id="A0A918S450"/>
<dbReference type="Pfam" id="PF00072">
    <property type="entry name" value="Response_reg"/>
    <property type="match status" value="1"/>
</dbReference>
<keyword evidence="2" id="KW-0597">Phosphoprotein</keyword>
<proteinExistence type="predicted"/>
<dbReference type="SMART" id="SM00448">
    <property type="entry name" value="REC"/>
    <property type="match status" value="1"/>
</dbReference>
<accession>A0A918S450</accession>
<dbReference type="PANTHER" id="PTHR43214:SF43">
    <property type="entry name" value="TWO-COMPONENT RESPONSE REGULATOR"/>
    <property type="match status" value="1"/>
</dbReference>
<evidence type="ECO:0000256" key="2">
    <source>
        <dbReference type="PROSITE-ProRule" id="PRU00169"/>
    </source>
</evidence>
<comment type="caution">
    <text evidence="4">The sequence shown here is derived from an EMBL/GenBank/DDBJ whole genome shotgun (WGS) entry which is preliminary data.</text>
</comment>
<evidence type="ECO:0000313" key="4">
    <source>
        <dbReference type="EMBL" id="GHA23006.1"/>
    </source>
</evidence>
<name>A0A918S450_9FLAO</name>
<evidence type="ECO:0000259" key="3">
    <source>
        <dbReference type="PROSITE" id="PS50110"/>
    </source>
</evidence>
<dbReference type="Gene3D" id="3.40.50.2300">
    <property type="match status" value="1"/>
</dbReference>
<dbReference type="GO" id="GO:0003677">
    <property type="term" value="F:DNA binding"/>
    <property type="evidence" value="ECO:0007669"/>
    <property type="project" value="UniProtKB-KW"/>
</dbReference>
<evidence type="ECO:0000313" key="5">
    <source>
        <dbReference type="Proteomes" id="UP000610456"/>
    </source>
</evidence>
<dbReference type="EMBL" id="BMXB01000001">
    <property type="protein sequence ID" value="GHA23006.1"/>
    <property type="molecule type" value="Genomic_DNA"/>
</dbReference>
<gene>
    <name evidence="4" type="ORF">GCM10007103_00080</name>
</gene>
<organism evidence="4 5">
    <name type="scientific">Salinimicrobium marinum</name>
    <dbReference type="NCBI Taxonomy" id="680283"/>
    <lineage>
        <taxon>Bacteria</taxon>
        <taxon>Pseudomonadati</taxon>
        <taxon>Bacteroidota</taxon>
        <taxon>Flavobacteriia</taxon>
        <taxon>Flavobacteriales</taxon>
        <taxon>Flavobacteriaceae</taxon>
        <taxon>Salinimicrobium</taxon>
    </lineage>
</organism>
<dbReference type="Proteomes" id="UP000610456">
    <property type="component" value="Unassembled WGS sequence"/>
</dbReference>
<dbReference type="GO" id="GO:0000160">
    <property type="term" value="P:phosphorelay signal transduction system"/>
    <property type="evidence" value="ECO:0007669"/>
    <property type="project" value="InterPro"/>
</dbReference>
<sequence>MKSLLSVLMVDDHPMILEGYKNALLQNKQINAEINTANNCNSAINKLETSAAAPFNLVFLDIKIPPCSDGKILSGEDLGLFIREHFPRTKIIILTMFSEHIRLSNILKNVNPNGFLIKSDVTPKELVNAVKVVMKGGNYYSETIHELLEQQRNQHPVLDDFDRKILYHLSQGTKTRHLVDYVHLSLGAIEKRKRKIKEAFGITHGGDREILDKAKELGFL</sequence>
<feature type="domain" description="Response regulatory" evidence="3">
    <location>
        <begin position="6"/>
        <end position="133"/>
    </location>
</feature>
<reference evidence="4" key="1">
    <citation type="journal article" date="2014" name="Int. J. Syst. Evol. Microbiol.">
        <title>Complete genome sequence of Corynebacterium casei LMG S-19264T (=DSM 44701T), isolated from a smear-ripened cheese.</title>
        <authorList>
            <consortium name="US DOE Joint Genome Institute (JGI-PGF)"/>
            <person name="Walter F."/>
            <person name="Albersmeier A."/>
            <person name="Kalinowski J."/>
            <person name="Ruckert C."/>
        </authorList>
    </citation>
    <scope>NUCLEOTIDE SEQUENCE</scope>
    <source>
        <strain evidence="4">KCTC 12719</strain>
    </source>
</reference>
<dbReference type="InterPro" id="IPR058245">
    <property type="entry name" value="NreC/VraR/RcsB-like_REC"/>
</dbReference>
<evidence type="ECO:0000256" key="1">
    <source>
        <dbReference type="ARBA" id="ARBA00023125"/>
    </source>
</evidence>
<dbReference type="InterPro" id="IPR001789">
    <property type="entry name" value="Sig_transdc_resp-reg_receiver"/>
</dbReference>
<dbReference type="PROSITE" id="PS50110">
    <property type="entry name" value="RESPONSE_REGULATORY"/>
    <property type="match status" value="1"/>
</dbReference>
<dbReference type="InterPro" id="IPR039420">
    <property type="entry name" value="WalR-like"/>
</dbReference>